<keyword evidence="2" id="KW-1185">Reference proteome</keyword>
<dbReference type="STRING" id="1579316.RC74_06555"/>
<dbReference type="InterPro" id="IPR029069">
    <property type="entry name" value="HotDog_dom_sf"/>
</dbReference>
<sequence>MYPFFRMGKEVVKFRNAPALELGETHVSHHICWPWDLDFWFELNNGRTLSIYDLGRIPLATRTGVMKTMKAQKWGLTVAGSSVRYRRRVRVFDRLEMHSRLVTWDARFIFLEQSMWYKGECTSHALFRMAITDRNGIVATDRVMTAMGVETDAPAMPEWVAAWVGAEGQRPWPPMQDAL</sequence>
<organism evidence="1 2">
    <name type="scientific">Falsihalocynthiibacter arcticus</name>
    <dbReference type="NCBI Taxonomy" id="1579316"/>
    <lineage>
        <taxon>Bacteria</taxon>
        <taxon>Pseudomonadati</taxon>
        <taxon>Pseudomonadota</taxon>
        <taxon>Alphaproteobacteria</taxon>
        <taxon>Rhodobacterales</taxon>
        <taxon>Roseobacteraceae</taxon>
        <taxon>Falsihalocynthiibacter</taxon>
    </lineage>
</organism>
<dbReference type="Proteomes" id="UP000070371">
    <property type="component" value="Chromosome"/>
</dbReference>
<gene>
    <name evidence="1" type="ORF">RC74_06555</name>
</gene>
<evidence type="ECO:0000313" key="1">
    <source>
        <dbReference type="EMBL" id="AML50980.1"/>
    </source>
</evidence>
<dbReference type="EMBL" id="CP014327">
    <property type="protein sequence ID" value="AML50980.1"/>
    <property type="molecule type" value="Genomic_DNA"/>
</dbReference>
<protein>
    <submittedName>
        <fullName evidence="1">Thioeseterase</fullName>
    </submittedName>
</protein>
<accession>A0A126UY61</accession>
<proteinExistence type="predicted"/>
<dbReference type="Gene3D" id="3.10.129.10">
    <property type="entry name" value="Hotdog Thioesterase"/>
    <property type="match status" value="1"/>
</dbReference>
<dbReference type="PANTHER" id="PTHR12475:SF4">
    <property type="entry name" value="PROTEIN THEM6"/>
    <property type="match status" value="1"/>
</dbReference>
<dbReference type="RefSeq" id="WP_039000304.1">
    <property type="nucleotide sequence ID" value="NZ_CP014327.1"/>
</dbReference>
<dbReference type="SUPFAM" id="SSF54637">
    <property type="entry name" value="Thioesterase/thiol ester dehydrase-isomerase"/>
    <property type="match status" value="1"/>
</dbReference>
<dbReference type="KEGG" id="hat:RC74_06555"/>
<dbReference type="InterPro" id="IPR051490">
    <property type="entry name" value="THEM6_lcsJ_thioesterase"/>
</dbReference>
<name>A0A126UY61_9RHOB</name>
<evidence type="ECO:0000313" key="2">
    <source>
        <dbReference type="Proteomes" id="UP000070371"/>
    </source>
</evidence>
<dbReference type="OrthoDB" id="3727779at2"/>
<dbReference type="AlphaFoldDB" id="A0A126UY61"/>
<dbReference type="Pfam" id="PF13279">
    <property type="entry name" value="4HBT_2"/>
    <property type="match status" value="1"/>
</dbReference>
<reference evidence="1 2" key="1">
    <citation type="submission" date="2016-02" db="EMBL/GenBank/DDBJ databases">
        <title>Complete genome sequence of Halocynthiibacter arcticus PAMC 20958t from arctic marine sediment.</title>
        <authorList>
            <person name="Lee Y.M."/>
            <person name="Baek K."/>
            <person name="Lee H.K."/>
            <person name="Shin S.C."/>
        </authorList>
    </citation>
    <scope>NUCLEOTIDE SEQUENCE [LARGE SCALE GENOMIC DNA]</scope>
    <source>
        <strain evidence="1">PAMC 20958</strain>
    </source>
</reference>
<dbReference type="CDD" id="cd00586">
    <property type="entry name" value="4HBT"/>
    <property type="match status" value="1"/>
</dbReference>
<dbReference type="PANTHER" id="PTHR12475">
    <property type="match status" value="1"/>
</dbReference>